<dbReference type="Proteomes" id="UP000053555">
    <property type="component" value="Unassembled WGS sequence"/>
</dbReference>
<dbReference type="AlphaFoldDB" id="A0A0B2PM86"/>
<reference evidence="2" key="1">
    <citation type="submission" date="2014-07" db="EMBL/GenBank/DDBJ databases">
        <title>Identification of a novel salt tolerance gene in wild soybean by whole-genome sequencing.</title>
        <authorList>
            <person name="Lam H.-M."/>
            <person name="Qi X."/>
            <person name="Li M.-W."/>
            <person name="Liu X."/>
            <person name="Xie M."/>
            <person name="Ni M."/>
            <person name="Xu X."/>
        </authorList>
    </citation>
    <scope>NUCLEOTIDE SEQUENCE [LARGE SCALE GENOMIC DNA]</scope>
    <source>
        <tissue evidence="2">Root</tissue>
    </source>
</reference>
<feature type="chain" id="PRO_5002092040" evidence="1">
    <location>
        <begin position="31"/>
        <end position="65"/>
    </location>
</feature>
<evidence type="ECO:0000313" key="2">
    <source>
        <dbReference type="EMBL" id="KHN08682.1"/>
    </source>
</evidence>
<name>A0A0B2PM86_GLYSO</name>
<feature type="signal peptide" evidence="1">
    <location>
        <begin position="1"/>
        <end position="30"/>
    </location>
</feature>
<gene>
    <name evidence="2" type="ORF">glysoja_024591</name>
</gene>
<proteinExistence type="predicted"/>
<protein>
    <submittedName>
        <fullName evidence="2">Uncharacterized protein</fullName>
    </submittedName>
</protein>
<sequence>MSINLLQHTSVFSVILILVLFVVCPHNSSLYSVIENSCSLNNSINLLFRSKLMSAKKMKKPKRKE</sequence>
<organism evidence="2">
    <name type="scientific">Glycine soja</name>
    <name type="common">Wild soybean</name>
    <dbReference type="NCBI Taxonomy" id="3848"/>
    <lineage>
        <taxon>Eukaryota</taxon>
        <taxon>Viridiplantae</taxon>
        <taxon>Streptophyta</taxon>
        <taxon>Embryophyta</taxon>
        <taxon>Tracheophyta</taxon>
        <taxon>Spermatophyta</taxon>
        <taxon>Magnoliopsida</taxon>
        <taxon>eudicotyledons</taxon>
        <taxon>Gunneridae</taxon>
        <taxon>Pentapetalae</taxon>
        <taxon>rosids</taxon>
        <taxon>fabids</taxon>
        <taxon>Fabales</taxon>
        <taxon>Fabaceae</taxon>
        <taxon>Papilionoideae</taxon>
        <taxon>50 kb inversion clade</taxon>
        <taxon>NPAAA clade</taxon>
        <taxon>indigoferoid/millettioid clade</taxon>
        <taxon>Phaseoleae</taxon>
        <taxon>Glycine</taxon>
        <taxon>Glycine subgen. Soja</taxon>
    </lineage>
</organism>
<evidence type="ECO:0000256" key="1">
    <source>
        <dbReference type="SAM" id="SignalP"/>
    </source>
</evidence>
<keyword evidence="1" id="KW-0732">Signal</keyword>
<accession>A0A0B2PM86</accession>
<dbReference type="EMBL" id="KN665802">
    <property type="protein sequence ID" value="KHN08682.1"/>
    <property type="molecule type" value="Genomic_DNA"/>
</dbReference>